<evidence type="ECO:0000313" key="1">
    <source>
        <dbReference type="EMBL" id="ETA69518.1"/>
    </source>
</evidence>
<name>W9DUN5_METTI</name>
<dbReference type="RefSeq" id="WP_023846649.1">
    <property type="nucleotide sequence ID" value="NZ_AZAJ01000001.1"/>
</dbReference>
<dbReference type="SUPFAM" id="SSF88723">
    <property type="entry name" value="PIN domain-like"/>
    <property type="match status" value="1"/>
</dbReference>
<organism evidence="1 2">
    <name type="scientific">Methanolobus tindarius DSM 2278</name>
    <dbReference type="NCBI Taxonomy" id="1090322"/>
    <lineage>
        <taxon>Archaea</taxon>
        <taxon>Methanobacteriati</taxon>
        <taxon>Methanobacteriota</taxon>
        <taxon>Stenosarchaea group</taxon>
        <taxon>Methanomicrobia</taxon>
        <taxon>Methanosarcinales</taxon>
        <taxon>Methanosarcinaceae</taxon>
        <taxon>Methanolobus</taxon>
    </lineage>
</organism>
<dbReference type="InterPro" id="IPR029060">
    <property type="entry name" value="PIN-like_dom_sf"/>
</dbReference>
<reference evidence="1 2" key="1">
    <citation type="submission" date="2013-08" db="EMBL/GenBank/DDBJ databases">
        <authorList>
            <consortium name="DOE Joint Genome Institute"/>
            <person name="Eisen J."/>
            <person name="Huntemann M."/>
            <person name="Han J."/>
            <person name="Chen A."/>
            <person name="Kyrpides N."/>
            <person name="Mavromatis K."/>
            <person name="Markowitz V."/>
            <person name="Palaniappan K."/>
            <person name="Ivanova N."/>
            <person name="Schaumberg A."/>
            <person name="Pati A."/>
            <person name="Liolios K."/>
            <person name="Nordberg H.P."/>
            <person name="Cantor M.N."/>
            <person name="Hua S.X."/>
            <person name="Woyke T."/>
        </authorList>
    </citation>
    <scope>NUCLEOTIDE SEQUENCE [LARGE SCALE GENOMIC DNA]</scope>
    <source>
        <strain evidence="1 2">DSM 2278</strain>
    </source>
</reference>
<sequence>MIVLDSCIWIHAFLGTDERCVSLIKKVLSGDVKPVVSPYIAMEVINNVLKEGNKKKYDLDKLQTAIWSIFREPFVKTTFTPLDFEMMVLEEVRSRPEYCALATALSIEPKDAPLVVLAYQYAVPLRSLLSMKEKIGQLIKVDVIDVDEALSIY</sequence>
<evidence type="ECO:0000313" key="2">
    <source>
        <dbReference type="Proteomes" id="UP000019483"/>
    </source>
</evidence>
<dbReference type="OrthoDB" id="196874at2157"/>
<proteinExistence type="predicted"/>
<dbReference type="AlphaFoldDB" id="W9DUN5"/>
<dbReference type="Proteomes" id="UP000019483">
    <property type="component" value="Unassembled WGS sequence"/>
</dbReference>
<comment type="caution">
    <text evidence="1">The sequence shown here is derived from an EMBL/GenBank/DDBJ whole genome shotgun (WGS) entry which is preliminary data.</text>
</comment>
<accession>W9DUN5</accession>
<keyword evidence="2" id="KW-1185">Reference proteome</keyword>
<gene>
    <name evidence="1" type="ORF">MettiDRAFT_3020</name>
</gene>
<protein>
    <submittedName>
        <fullName evidence="1">Uncharacterized protein</fullName>
    </submittedName>
</protein>
<dbReference type="EMBL" id="AZAJ01000001">
    <property type="protein sequence ID" value="ETA69518.1"/>
    <property type="molecule type" value="Genomic_DNA"/>
</dbReference>